<accession>A0A9X0D5B0</accession>
<gene>
    <name evidence="1" type="ORF">OS493_016460</name>
</gene>
<name>A0A9X0D5B0_9CNID</name>
<dbReference type="PANTHER" id="PTHR33361:SF2">
    <property type="entry name" value="DUF885 DOMAIN-CONTAINING PROTEIN"/>
    <property type="match status" value="1"/>
</dbReference>
<organism evidence="1 2">
    <name type="scientific">Desmophyllum pertusum</name>
    <dbReference type="NCBI Taxonomy" id="174260"/>
    <lineage>
        <taxon>Eukaryota</taxon>
        <taxon>Metazoa</taxon>
        <taxon>Cnidaria</taxon>
        <taxon>Anthozoa</taxon>
        <taxon>Hexacorallia</taxon>
        <taxon>Scleractinia</taxon>
        <taxon>Caryophylliina</taxon>
        <taxon>Caryophylliidae</taxon>
        <taxon>Desmophyllum</taxon>
    </lineage>
</organism>
<sequence>MYFTDKPIPANESDENAYKLCNSVEGAIKYCPKRWEAMQNWFAEARRVMSMMDPLTVDMFHFSGSKYTTPNCPVDLAPNFNPSSGAQSYGRSTKDCSKNSYYNIPFFLDRPGPKYEEWSVNAHEARPGHHTQVKQERFQSGSSIKLYIWSIFSSSASDKTIIEGLGTTHR</sequence>
<dbReference type="AlphaFoldDB" id="A0A9X0D5B0"/>
<dbReference type="InterPro" id="IPR010281">
    <property type="entry name" value="DUF885"/>
</dbReference>
<proteinExistence type="predicted"/>
<comment type="caution">
    <text evidence="1">The sequence shown here is derived from an EMBL/GenBank/DDBJ whole genome shotgun (WGS) entry which is preliminary data.</text>
</comment>
<evidence type="ECO:0000313" key="2">
    <source>
        <dbReference type="Proteomes" id="UP001163046"/>
    </source>
</evidence>
<reference evidence="1" key="1">
    <citation type="submission" date="2023-01" db="EMBL/GenBank/DDBJ databases">
        <title>Genome assembly of the deep-sea coral Lophelia pertusa.</title>
        <authorList>
            <person name="Herrera S."/>
            <person name="Cordes E."/>
        </authorList>
    </citation>
    <scope>NUCLEOTIDE SEQUENCE</scope>
    <source>
        <strain evidence="1">USNM1676648</strain>
        <tissue evidence="1">Polyp</tissue>
    </source>
</reference>
<keyword evidence="2" id="KW-1185">Reference proteome</keyword>
<dbReference type="PANTHER" id="PTHR33361">
    <property type="entry name" value="GLR0591 PROTEIN"/>
    <property type="match status" value="1"/>
</dbReference>
<protein>
    <submittedName>
        <fullName evidence="1">Uncharacterized protein</fullName>
    </submittedName>
</protein>
<dbReference type="EMBL" id="MU825881">
    <property type="protein sequence ID" value="KAJ7385379.1"/>
    <property type="molecule type" value="Genomic_DNA"/>
</dbReference>
<evidence type="ECO:0000313" key="1">
    <source>
        <dbReference type="EMBL" id="KAJ7385379.1"/>
    </source>
</evidence>
<dbReference type="Proteomes" id="UP001163046">
    <property type="component" value="Unassembled WGS sequence"/>
</dbReference>
<dbReference type="OrthoDB" id="5985303at2759"/>
<dbReference type="Pfam" id="PF05960">
    <property type="entry name" value="DUF885"/>
    <property type="match status" value="1"/>
</dbReference>